<feature type="region of interest" description="Disordered" evidence="1">
    <location>
        <begin position="1"/>
        <end position="38"/>
    </location>
</feature>
<dbReference type="PANTHER" id="PTHR24410:SF12">
    <property type="entry name" value="BTB_POZ DOMAIN-CONTAINING PROTEIN 17"/>
    <property type="match status" value="1"/>
</dbReference>
<reference evidence="3" key="1">
    <citation type="submission" date="2020-03" db="EMBL/GenBank/DDBJ databases">
        <title>Studies in the Genomics of Life Span.</title>
        <authorList>
            <person name="Glass D."/>
        </authorList>
    </citation>
    <scope>NUCLEOTIDE SEQUENCE</scope>
    <source>
        <strain evidence="3">SUZIE</strain>
        <tissue evidence="3">Muscle</tissue>
    </source>
</reference>
<dbReference type="InterPro" id="IPR000210">
    <property type="entry name" value="BTB/POZ_dom"/>
</dbReference>
<sequence length="681" mass="73549">MQGKGDEPEDPRAEPPFQGKGASTATEPLAPVFPGWTHTLQPGGELLAVTHRTTPMMQSDLTTSNQGGGTFPQLPGPVAGPDAGEGRRTRAEPPFQGKGASAATEPLAPVFPVWTHTLQPGGELLAVVHATRALTPARCRQTDRPSLQDTVLESGHSADSLRTEGSGLSSQGDGRDQQGWGELPAATVNGFSVTERTSPSNRRSVRGKESPLMEALGPGAFSGHAMSLPAAAQRADVGGEAAGTSIDHSQMLLHRLRELLQQGNASDVVLRVQAAGTDEVRVFHAHRLLLGLHSELFREMLSNQSEAVLQEPRDCAAVFDKFIRYLYCGELTVLLAQAIPLHKLATKYRVASLQRGVADYMRAHLAGGAGPAVGWYHYAVSTGDEALRESCLQFLAWNLSAVAGSAEWSAVSPELLAQLLQRSDLVLQDELELFHALEVWLGRARPPPAVAERALRAIRYPMIPPAQLFQLQARSAVLARHGLAVADLLLQAYQFHAASPLHYAKFFDVNGSAFLPRNYLAPAWGAPWVINNPARDDRSTSFQTQLGPSGHDAGRRITWNVLFSPRWLPVSLRPVYADAAGTALPAARPEDGRPRLVVTPASSGGDAAGVSFQKTVLVGARQQGRLLVRHAYSFHQSSEEAGDFLAHADLQRRNSEYLVENALHLHLIVKPVYHTLIRTPK</sequence>
<feature type="region of interest" description="Disordered" evidence="1">
    <location>
        <begin position="139"/>
        <end position="209"/>
    </location>
</feature>
<dbReference type="Pfam" id="PF00651">
    <property type="entry name" value="BTB"/>
    <property type="match status" value="1"/>
</dbReference>
<feature type="region of interest" description="Disordered" evidence="1">
    <location>
        <begin position="58"/>
        <end position="102"/>
    </location>
</feature>
<accession>A0AA41MPI5</accession>
<dbReference type="InterPro" id="IPR011705">
    <property type="entry name" value="BACK"/>
</dbReference>
<dbReference type="Gene3D" id="3.30.710.10">
    <property type="entry name" value="Potassium Channel Kv1.1, Chain A"/>
    <property type="match status" value="1"/>
</dbReference>
<dbReference type="AlphaFoldDB" id="A0AA41MPI5"/>
<name>A0AA41MPI5_SCICA</name>
<dbReference type="InterPro" id="IPR056184">
    <property type="entry name" value="TRAF_BTBD17"/>
</dbReference>
<dbReference type="CDD" id="cd18292">
    <property type="entry name" value="BTB_POZ_BTBD17"/>
    <property type="match status" value="1"/>
</dbReference>
<evidence type="ECO:0000313" key="3">
    <source>
        <dbReference type="EMBL" id="MBZ3875735.1"/>
    </source>
</evidence>
<evidence type="ECO:0000313" key="4">
    <source>
        <dbReference type="Proteomes" id="UP001166674"/>
    </source>
</evidence>
<protein>
    <submittedName>
        <fullName evidence="3">BTB/POZ domain-containing protein 17</fullName>
    </submittedName>
</protein>
<dbReference type="InterPro" id="IPR011333">
    <property type="entry name" value="SKP1/BTB/POZ_sf"/>
</dbReference>
<proteinExistence type="predicted"/>
<dbReference type="PROSITE" id="PS50097">
    <property type="entry name" value="BTB"/>
    <property type="match status" value="1"/>
</dbReference>
<feature type="domain" description="BTB" evidence="2">
    <location>
        <begin position="266"/>
        <end position="335"/>
    </location>
</feature>
<gene>
    <name evidence="3" type="ORF">SUZIE_134405</name>
</gene>
<dbReference type="EMBL" id="JAATJV010256800">
    <property type="protein sequence ID" value="MBZ3875735.1"/>
    <property type="molecule type" value="Genomic_DNA"/>
</dbReference>
<evidence type="ECO:0000259" key="2">
    <source>
        <dbReference type="PROSITE" id="PS50097"/>
    </source>
</evidence>
<dbReference type="SMART" id="SM00225">
    <property type="entry name" value="BTB"/>
    <property type="match status" value="1"/>
</dbReference>
<dbReference type="PANTHER" id="PTHR24410">
    <property type="entry name" value="HL07962P-RELATED"/>
    <property type="match status" value="1"/>
</dbReference>
<dbReference type="SUPFAM" id="SSF54695">
    <property type="entry name" value="POZ domain"/>
    <property type="match status" value="1"/>
</dbReference>
<comment type="caution">
    <text evidence="3">The sequence shown here is derived from an EMBL/GenBank/DDBJ whole genome shotgun (WGS) entry which is preliminary data.</text>
</comment>
<dbReference type="Pfam" id="PF07707">
    <property type="entry name" value="BACK"/>
    <property type="match status" value="1"/>
</dbReference>
<feature type="compositionally biased region" description="Basic and acidic residues" evidence="1">
    <location>
        <begin position="1"/>
        <end position="13"/>
    </location>
</feature>
<feature type="compositionally biased region" description="Polar residues" evidence="1">
    <location>
        <begin position="189"/>
        <end position="202"/>
    </location>
</feature>
<dbReference type="SMART" id="SM00875">
    <property type="entry name" value="BACK"/>
    <property type="match status" value="1"/>
</dbReference>
<evidence type="ECO:0000256" key="1">
    <source>
        <dbReference type="SAM" id="MobiDB-lite"/>
    </source>
</evidence>
<organism evidence="3 4">
    <name type="scientific">Sciurus carolinensis</name>
    <name type="common">Eastern gray squirrel</name>
    <dbReference type="NCBI Taxonomy" id="30640"/>
    <lineage>
        <taxon>Eukaryota</taxon>
        <taxon>Metazoa</taxon>
        <taxon>Chordata</taxon>
        <taxon>Craniata</taxon>
        <taxon>Vertebrata</taxon>
        <taxon>Euteleostomi</taxon>
        <taxon>Mammalia</taxon>
        <taxon>Eutheria</taxon>
        <taxon>Euarchontoglires</taxon>
        <taxon>Glires</taxon>
        <taxon>Rodentia</taxon>
        <taxon>Sciuromorpha</taxon>
        <taxon>Sciuridae</taxon>
        <taxon>Sciurinae</taxon>
        <taxon>Sciurini</taxon>
        <taxon>Sciurus</taxon>
    </lineage>
</organism>
<dbReference type="Pfam" id="PF23651">
    <property type="entry name" value="TRAF_BTBD17"/>
    <property type="match status" value="1"/>
</dbReference>
<dbReference type="InterPro" id="IPR051481">
    <property type="entry name" value="BTB-POZ/Galectin-3-binding"/>
</dbReference>
<keyword evidence="4" id="KW-1185">Reference proteome</keyword>
<dbReference type="Gene3D" id="1.25.40.420">
    <property type="match status" value="1"/>
</dbReference>
<dbReference type="CDD" id="cd18493">
    <property type="entry name" value="BACK_BTBD17"/>
    <property type="match status" value="1"/>
</dbReference>
<dbReference type="Proteomes" id="UP001166674">
    <property type="component" value="Unassembled WGS sequence"/>
</dbReference>